<dbReference type="EMBL" id="LR796697">
    <property type="protein sequence ID" value="CAB4159956.1"/>
    <property type="molecule type" value="Genomic_DNA"/>
</dbReference>
<dbReference type="Gene3D" id="3.70.10.10">
    <property type="match status" value="1"/>
</dbReference>
<organism evidence="1">
    <name type="scientific">uncultured Caudovirales phage</name>
    <dbReference type="NCBI Taxonomy" id="2100421"/>
    <lineage>
        <taxon>Viruses</taxon>
        <taxon>Duplodnaviria</taxon>
        <taxon>Heunggongvirae</taxon>
        <taxon>Uroviricota</taxon>
        <taxon>Caudoviricetes</taxon>
        <taxon>Peduoviridae</taxon>
        <taxon>Maltschvirus</taxon>
        <taxon>Maltschvirus maltsch</taxon>
    </lineage>
</organism>
<proteinExistence type="predicted"/>
<evidence type="ECO:0000313" key="1">
    <source>
        <dbReference type="EMBL" id="CAB4159956.1"/>
    </source>
</evidence>
<name>A0A6J5NQE5_9CAUD</name>
<accession>A0A6J5NQE5</accession>
<gene>
    <name evidence="1" type="ORF">UFOVP723_19</name>
</gene>
<reference evidence="1" key="1">
    <citation type="submission" date="2020-04" db="EMBL/GenBank/DDBJ databases">
        <authorList>
            <person name="Chiriac C."/>
            <person name="Salcher M."/>
            <person name="Ghai R."/>
            <person name="Kavagutti S V."/>
        </authorList>
    </citation>
    <scope>NUCLEOTIDE SEQUENCE</scope>
</reference>
<protein>
    <submittedName>
        <fullName evidence="1">Uncharacterized protein</fullName>
    </submittedName>
</protein>
<sequence length="236" mass="25750">MEKSKLQSFISRYYLAGNCEAVKLNENDKGVGCELIDMDQTVVGKIQWNTAPFMKGELGINHTGALIKMLGAVGENITIDVKDAAGKNYAMTISEGSTKATFMLADTTVIPAVPTINAEPDYQIQIPVNEEFISRFIKAKNALPDAKNFAVQVTNGVIKFIINYTTVNSDNISFEVGNAPGNDMEPVCFSADKLREVLIANRGDAGQLHVSPDGLARIDFVGTDFESSYWLVMLQN</sequence>